<dbReference type="Gene3D" id="3.30.420.40">
    <property type="match status" value="1"/>
</dbReference>
<dbReference type="AlphaFoldDB" id="A0A146KES2"/>
<dbReference type="EMBL" id="GDID01002675">
    <property type="protein sequence ID" value="JAP93931.1"/>
    <property type="molecule type" value="Transcribed_RNA"/>
</dbReference>
<gene>
    <name evidence="1" type="ORF">TPC1_13589</name>
</gene>
<accession>A0A146KES2</accession>
<dbReference type="SMART" id="SM00268">
    <property type="entry name" value="ACTIN"/>
    <property type="match status" value="1"/>
</dbReference>
<organism evidence="1">
    <name type="scientific">Trepomonas sp. PC1</name>
    <dbReference type="NCBI Taxonomy" id="1076344"/>
    <lineage>
        <taxon>Eukaryota</taxon>
        <taxon>Metamonada</taxon>
        <taxon>Diplomonadida</taxon>
        <taxon>Hexamitidae</taxon>
        <taxon>Hexamitinae</taxon>
        <taxon>Trepomonas</taxon>
    </lineage>
</organism>
<evidence type="ECO:0000313" key="1">
    <source>
        <dbReference type="EMBL" id="JAP93931.1"/>
    </source>
</evidence>
<dbReference type="SUPFAM" id="SSF53067">
    <property type="entry name" value="Actin-like ATPase domain"/>
    <property type="match status" value="2"/>
</dbReference>
<proteinExistence type="predicted"/>
<sequence length="302" mass="34084">MSIFKQQSKNAIIVDAGSFSTRIGMASDPCCISVLPNEPGTDGSIVKPYALIKQILSVQQLNKLKEDKDIPLVFTFSKSCSFKKLHELAEEAFEHFETLSFLPQEQASVFYSNRSHGVFVDVGFNSTRIFGTFDGTFTDTKKIGWNLQEIDHQVMNFMQLDEIAFQPQKMKQFMVLDNIQHKQLILPTSILADSPIPADYRVLMYEPPGLLIKAIKDTCQEILQFTKDVDIVMCGNGSLLPGLCNRIQSECSNQVIASRDRGNHQFIGASTWVGSWSADTYQCYSKEDLEDYGESLFEKKAW</sequence>
<protein>
    <submittedName>
        <fullName evidence="1">Actin-related protein</fullName>
    </submittedName>
</protein>
<dbReference type="InterPro" id="IPR004000">
    <property type="entry name" value="Actin"/>
</dbReference>
<dbReference type="InterPro" id="IPR043129">
    <property type="entry name" value="ATPase_NBD"/>
</dbReference>
<name>A0A146KES2_9EUKA</name>
<reference evidence="1" key="1">
    <citation type="submission" date="2015-07" db="EMBL/GenBank/DDBJ databases">
        <title>Adaptation to a free-living lifestyle via gene acquisitions in the diplomonad Trepomonas sp. PC1.</title>
        <authorList>
            <person name="Xu F."/>
            <person name="Jerlstrom-Hultqvist J."/>
            <person name="Kolisko M."/>
            <person name="Simpson A.G.B."/>
            <person name="Roger A.J."/>
            <person name="Svard S.G."/>
            <person name="Andersson J.O."/>
        </authorList>
    </citation>
    <scope>NUCLEOTIDE SEQUENCE</scope>
    <source>
        <strain evidence="1">PC1</strain>
    </source>
</reference>